<accession>A0ABX7P450</accession>
<name>A0ABX7P450_9BACT</name>
<evidence type="ECO:0000313" key="3">
    <source>
        <dbReference type="Proteomes" id="UP000662747"/>
    </source>
</evidence>
<evidence type="ECO:0008006" key="4">
    <source>
        <dbReference type="Google" id="ProtNLM"/>
    </source>
</evidence>
<proteinExistence type="predicted"/>
<feature type="signal peptide" evidence="1">
    <location>
        <begin position="1"/>
        <end position="20"/>
    </location>
</feature>
<organism evidence="2 3">
    <name type="scientific">Pyxidicoccus parkwayensis</name>
    <dbReference type="NCBI Taxonomy" id="2813578"/>
    <lineage>
        <taxon>Bacteria</taxon>
        <taxon>Pseudomonadati</taxon>
        <taxon>Myxococcota</taxon>
        <taxon>Myxococcia</taxon>
        <taxon>Myxococcales</taxon>
        <taxon>Cystobacterineae</taxon>
        <taxon>Myxococcaceae</taxon>
        <taxon>Pyxidicoccus</taxon>
    </lineage>
</organism>
<keyword evidence="1" id="KW-0732">Signal</keyword>
<sequence>MRRMTMLLCTVMLSAGCASGLGEPCDAGNACPDALVCSFPNGEDGPAPRGICDYPPRAEGEACTVAADCEKSLTCSSHFTPRDRYGTCVKPRPDGEACFMDRDCQSGTCVDASGTALDGVCGEPT</sequence>
<protein>
    <recommendedName>
        <fullName evidence="4">Lipoprotein</fullName>
    </recommendedName>
</protein>
<dbReference type="RefSeq" id="WP_206726810.1">
    <property type="nucleotide sequence ID" value="NZ_CP071090.1"/>
</dbReference>
<dbReference type="PROSITE" id="PS51257">
    <property type="entry name" value="PROKAR_LIPOPROTEIN"/>
    <property type="match status" value="1"/>
</dbReference>
<dbReference type="EMBL" id="CP071090">
    <property type="protein sequence ID" value="QSQ25254.1"/>
    <property type="molecule type" value="Genomic_DNA"/>
</dbReference>
<evidence type="ECO:0000313" key="2">
    <source>
        <dbReference type="EMBL" id="QSQ25254.1"/>
    </source>
</evidence>
<keyword evidence="3" id="KW-1185">Reference proteome</keyword>
<dbReference type="Proteomes" id="UP000662747">
    <property type="component" value="Chromosome"/>
</dbReference>
<gene>
    <name evidence="2" type="ORF">JY651_10120</name>
</gene>
<feature type="chain" id="PRO_5046877578" description="Lipoprotein" evidence="1">
    <location>
        <begin position="21"/>
        <end position="125"/>
    </location>
</feature>
<evidence type="ECO:0000256" key="1">
    <source>
        <dbReference type="SAM" id="SignalP"/>
    </source>
</evidence>
<reference evidence="2 3" key="1">
    <citation type="submission" date="2021-02" db="EMBL/GenBank/DDBJ databases">
        <title>De Novo genome assembly of isolated myxobacteria.</title>
        <authorList>
            <person name="Stevens D.C."/>
        </authorList>
    </citation>
    <scope>NUCLEOTIDE SEQUENCE [LARGE SCALE GENOMIC DNA]</scope>
    <source>
        <strain evidence="3">SCPEA02</strain>
    </source>
</reference>